<dbReference type="GO" id="GO:0009001">
    <property type="term" value="F:serine O-acetyltransferase activity"/>
    <property type="evidence" value="ECO:0007669"/>
    <property type="project" value="UniProtKB-EC"/>
</dbReference>
<evidence type="ECO:0000256" key="8">
    <source>
        <dbReference type="ARBA" id="ARBA00023192"/>
    </source>
</evidence>
<dbReference type="EC" id="2.3.1.30" evidence="3"/>
<dbReference type="InterPro" id="IPR005881">
    <property type="entry name" value="Ser_O-AcTrfase"/>
</dbReference>
<dbReference type="FunFam" id="2.160.10.10:FF:000002">
    <property type="entry name" value="Serine acetyltransferase"/>
    <property type="match status" value="1"/>
</dbReference>
<keyword evidence="7" id="KW-0677">Repeat</keyword>
<dbReference type="CDD" id="cd03354">
    <property type="entry name" value="LbH_SAT"/>
    <property type="match status" value="1"/>
</dbReference>
<dbReference type="GO" id="GO:0005737">
    <property type="term" value="C:cytoplasm"/>
    <property type="evidence" value="ECO:0007669"/>
    <property type="project" value="InterPro"/>
</dbReference>
<dbReference type="Pfam" id="PF00132">
    <property type="entry name" value="Hexapep"/>
    <property type="match status" value="1"/>
</dbReference>
<protein>
    <recommendedName>
        <fullName evidence="4">Serine acetyltransferase</fullName>
        <ecNumber evidence="3">2.3.1.30</ecNumber>
    </recommendedName>
</protein>
<organism evidence="11 12">
    <name type="scientific">Alteromonas australica</name>
    <dbReference type="NCBI Taxonomy" id="589873"/>
    <lineage>
        <taxon>Bacteria</taxon>
        <taxon>Pseudomonadati</taxon>
        <taxon>Pseudomonadota</taxon>
        <taxon>Gammaproteobacteria</taxon>
        <taxon>Alteromonadales</taxon>
        <taxon>Alteromonadaceae</taxon>
        <taxon>Alteromonas/Salinimonas group</taxon>
        <taxon>Alteromonas</taxon>
    </lineage>
</organism>
<evidence type="ECO:0000256" key="2">
    <source>
        <dbReference type="ARBA" id="ARBA00007274"/>
    </source>
</evidence>
<evidence type="ECO:0000256" key="5">
    <source>
        <dbReference type="ARBA" id="ARBA00022605"/>
    </source>
</evidence>
<dbReference type="InterPro" id="IPR018357">
    <property type="entry name" value="Hexapep_transf_CS"/>
</dbReference>
<dbReference type="Gene3D" id="2.160.10.10">
    <property type="entry name" value="Hexapeptide repeat proteins"/>
    <property type="match status" value="1"/>
</dbReference>
<dbReference type="SUPFAM" id="SSF51161">
    <property type="entry name" value="Trimeric LpxA-like enzymes"/>
    <property type="match status" value="1"/>
</dbReference>
<comment type="caution">
    <text evidence="11">The sequence shown here is derived from an EMBL/GenBank/DDBJ whole genome shotgun (WGS) entry which is preliminary data.</text>
</comment>
<evidence type="ECO:0000256" key="9">
    <source>
        <dbReference type="ARBA" id="ARBA00023315"/>
    </source>
</evidence>
<dbReference type="PROSITE" id="PS00101">
    <property type="entry name" value="HEXAPEP_TRANSFERASES"/>
    <property type="match status" value="1"/>
</dbReference>
<keyword evidence="8" id="KW-0198">Cysteine biosynthesis</keyword>
<dbReference type="InterPro" id="IPR011004">
    <property type="entry name" value="Trimer_LpxA-like_sf"/>
</dbReference>
<evidence type="ECO:0000256" key="3">
    <source>
        <dbReference type="ARBA" id="ARBA00013266"/>
    </source>
</evidence>
<dbReference type="PIRSF" id="PIRSF000441">
    <property type="entry name" value="CysE"/>
    <property type="match status" value="1"/>
</dbReference>
<dbReference type="GO" id="GO:0006535">
    <property type="term" value="P:cysteine biosynthetic process from serine"/>
    <property type="evidence" value="ECO:0007669"/>
    <property type="project" value="InterPro"/>
</dbReference>
<dbReference type="AlphaFoldDB" id="A0A350P1E2"/>
<dbReference type="Proteomes" id="UP000263517">
    <property type="component" value="Unassembled WGS sequence"/>
</dbReference>
<gene>
    <name evidence="11" type="primary">cysE</name>
    <name evidence="11" type="ORF">DCW74_05150</name>
</gene>
<feature type="non-terminal residue" evidence="11">
    <location>
        <position position="1"/>
    </location>
</feature>
<evidence type="ECO:0000313" key="11">
    <source>
        <dbReference type="EMBL" id="HAW75109.1"/>
    </source>
</evidence>
<evidence type="ECO:0000256" key="4">
    <source>
        <dbReference type="ARBA" id="ARBA00018522"/>
    </source>
</evidence>
<name>A0A350P1E2_9ALTE</name>
<proteinExistence type="inferred from homology"/>
<dbReference type="PANTHER" id="PTHR42811">
    <property type="entry name" value="SERINE ACETYLTRANSFERASE"/>
    <property type="match status" value="1"/>
</dbReference>
<sequence length="122" mass="12469">IHPAARIGKGVMFDHATGIVVGETAVIEDNVSILQSVTLGGTGNESGDRHPKIRQGVLVGAGAKILGNIEVGEGAKVGAGSVVLNHVPPHVTVVGVPAKVVGRPVCKNPCESMRQNVLEDNV</sequence>
<evidence type="ECO:0000256" key="7">
    <source>
        <dbReference type="ARBA" id="ARBA00022737"/>
    </source>
</evidence>
<evidence type="ECO:0000256" key="10">
    <source>
        <dbReference type="ARBA" id="ARBA00049486"/>
    </source>
</evidence>
<dbReference type="STRING" id="589873.EP12_00980"/>
<evidence type="ECO:0000256" key="6">
    <source>
        <dbReference type="ARBA" id="ARBA00022679"/>
    </source>
</evidence>
<dbReference type="InterPro" id="IPR045304">
    <property type="entry name" value="LbH_SAT"/>
</dbReference>
<accession>A0A350P1E2</accession>
<keyword evidence="9 11" id="KW-0012">Acyltransferase</keyword>
<keyword evidence="6 11" id="KW-0808">Transferase</keyword>
<comment type="catalytic activity">
    <reaction evidence="10">
        <text>L-serine + acetyl-CoA = O-acetyl-L-serine + CoA</text>
        <dbReference type="Rhea" id="RHEA:24560"/>
        <dbReference type="ChEBI" id="CHEBI:33384"/>
        <dbReference type="ChEBI" id="CHEBI:57287"/>
        <dbReference type="ChEBI" id="CHEBI:57288"/>
        <dbReference type="ChEBI" id="CHEBI:58340"/>
        <dbReference type="EC" id="2.3.1.30"/>
    </reaction>
</comment>
<comment type="similarity">
    <text evidence="2">Belongs to the transferase hexapeptide repeat family.</text>
</comment>
<keyword evidence="5" id="KW-0028">Amino-acid biosynthesis</keyword>
<evidence type="ECO:0000313" key="12">
    <source>
        <dbReference type="Proteomes" id="UP000263517"/>
    </source>
</evidence>
<dbReference type="EMBL" id="DNAN01000177">
    <property type="protein sequence ID" value="HAW75109.1"/>
    <property type="molecule type" value="Genomic_DNA"/>
</dbReference>
<reference evidence="11 12" key="1">
    <citation type="journal article" date="2018" name="Nat. Biotechnol.">
        <title>A standardized bacterial taxonomy based on genome phylogeny substantially revises the tree of life.</title>
        <authorList>
            <person name="Parks D.H."/>
            <person name="Chuvochina M."/>
            <person name="Waite D.W."/>
            <person name="Rinke C."/>
            <person name="Skarshewski A."/>
            <person name="Chaumeil P.A."/>
            <person name="Hugenholtz P."/>
        </authorList>
    </citation>
    <scope>NUCLEOTIDE SEQUENCE [LARGE SCALE GENOMIC DNA]</scope>
    <source>
        <strain evidence="11">UBA11978</strain>
    </source>
</reference>
<evidence type="ECO:0000256" key="1">
    <source>
        <dbReference type="ARBA" id="ARBA00004876"/>
    </source>
</evidence>
<dbReference type="InterPro" id="IPR001451">
    <property type="entry name" value="Hexapep"/>
</dbReference>
<comment type="pathway">
    <text evidence="1">Amino-acid biosynthesis; L-cysteine biosynthesis; L-cysteine from L-serine: step 1/2.</text>
</comment>